<feature type="transmembrane region" description="Helical" evidence="6">
    <location>
        <begin position="51"/>
        <end position="75"/>
    </location>
</feature>
<dbReference type="GO" id="GO:0016020">
    <property type="term" value="C:membrane"/>
    <property type="evidence" value="ECO:0007669"/>
    <property type="project" value="UniProtKB-SubCell"/>
</dbReference>
<feature type="transmembrane region" description="Helical" evidence="6">
    <location>
        <begin position="87"/>
        <end position="107"/>
    </location>
</feature>
<proteinExistence type="predicted"/>
<feature type="binding site" evidence="5">
    <location>
        <position position="202"/>
    </location>
    <ligand>
        <name>Zn(2+)</name>
        <dbReference type="ChEBI" id="CHEBI:29105"/>
    </ligand>
</feature>
<keyword evidence="5" id="KW-0862">Zinc</keyword>
<organism evidence="7 8">
    <name type="scientific">Stratiformator vulcanicus</name>
    <dbReference type="NCBI Taxonomy" id="2527980"/>
    <lineage>
        <taxon>Bacteria</taxon>
        <taxon>Pseudomonadati</taxon>
        <taxon>Planctomycetota</taxon>
        <taxon>Planctomycetia</taxon>
        <taxon>Planctomycetales</taxon>
        <taxon>Planctomycetaceae</taxon>
        <taxon>Stratiformator</taxon>
    </lineage>
</organism>
<evidence type="ECO:0000256" key="5">
    <source>
        <dbReference type="PIRSR" id="PIRSR604254-1"/>
    </source>
</evidence>
<keyword evidence="5" id="KW-0479">Metal-binding</keyword>
<dbReference type="OrthoDB" id="9813689at2"/>
<dbReference type="EMBL" id="CP036268">
    <property type="protein sequence ID" value="QDT36945.1"/>
    <property type="molecule type" value="Genomic_DNA"/>
</dbReference>
<gene>
    <name evidence="7" type="ORF">Pan189_13090</name>
</gene>
<dbReference type="Proteomes" id="UP000317318">
    <property type="component" value="Chromosome"/>
</dbReference>
<feature type="binding site" evidence="5">
    <location>
        <position position="73"/>
    </location>
    <ligand>
        <name>Zn(2+)</name>
        <dbReference type="ChEBI" id="CHEBI:29105"/>
    </ligand>
</feature>
<sequence>MSQSISVYESGSLFVRPERLNQITHAFGFALTIPAAIALVSSAVVHSDAATAIGCLVYSITLCGTYLASTLSHSFDDRPAVKDMWRVIDQVFIFSLIAGSYTPFAIVHAPHTAGIAALIAMWVLCIGGMIMRIVRRGKPLTAAEVGYCLMIGWVPLVTLPEIMSTGGIPGFSLVIAGGVLYTGGTFFLMNDHRHPAMHAVWHLCTIGGGMCHYFFLLLFTAA</sequence>
<protein>
    <submittedName>
        <fullName evidence="7">Hemolysin-III related</fullName>
    </submittedName>
</protein>
<feature type="transmembrane region" description="Helical" evidence="6">
    <location>
        <begin position="200"/>
        <end position="221"/>
    </location>
</feature>
<evidence type="ECO:0000256" key="1">
    <source>
        <dbReference type="ARBA" id="ARBA00004141"/>
    </source>
</evidence>
<dbReference type="AlphaFoldDB" id="A0A517QZ73"/>
<dbReference type="Pfam" id="PF03006">
    <property type="entry name" value="HlyIII"/>
    <property type="match status" value="1"/>
</dbReference>
<dbReference type="PANTHER" id="PTHR20855:SF3">
    <property type="entry name" value="LD03007P"/>
    <property type="match status" value="1"/>
</dbReference>
<keyword evidence="4 6" id="KW-0472">Membrane</keyword>
<evidence type="ECO:0000256" key="4">
    <source>
        <dbReference type="ARBA" id="ARBA00023136"/>
    </source>
</evidence>
<feature type="transmembrane region" description="Helical" evidence="6">
    <location>
        <begin position="168"/>
        <end position="188"/>
    </location>
</feature>
<comment type="subcellular location">
    <subcellularLocation>
        <location evidence="1">Membrane</location>
        <topology evidence="1">Multi-pass membrane protein</topology>
    </subcellularLocation>
</comment>
<dbReference type="InterPro" id="IPR004254">
    <property type="entry name" value="AdipoR/HlyIII-related"/>
</dbReference>
<name>A0A517QZ73_9PLAN</name>
<accession>A0A517QZ73</accession>
<evidence type="ECO:0000256" key="6">
    <source>
        <dbReference type="SAM" id="Phobius"/>
    </source>
</evidence>
<evidence type="ECO:0000313" key="7">
    <source>
        <dbReference type="EMBL" id="QDT36945.1"/>
    </source>
</evidence>
<evidence type="ECO:0000256" key="3">
    <source>
        <dbReference type="ARBA" id="ARBA00022989"/>
    </source>
</evidence>
<keyword evidence="2 6" id="KW-0812">Transmembrane</keyword>
<evidence type="ECO:0000313" key="8">
    <source>
        <dbReference type="Proteomes" id="UP000317318"/>
    </source>
</evidence>
<dbReference type="RefSeq" id="WP_145363102.1">
    <property type="nucleotide sequence ID" value="NZ_CP036268.1"/>
</dbReference>
<feature type="transmembrane region" description="Helical" evidence="6">
    <location>
        <begin position="26"/>
        <end position="45"/>
    </location>
</feature>
<reference evidence="7 8" key="1">
    <citation type="submission" date="2019-02" db="EMBL/GenBank/DDBJ databases">
        <title>Deep-cultivation of Planctomycetes and their phenomic and genomic characterization uncovers novel biology.</title>
        <authorList>
            <person name="Wiegand S."/>
            <person name="Jogler M."/>
            <person name="Boedeker C."/>
            <person name="Pinto D."/>
            <person name="Vollmers J."/>
            <person name="Rivas-Marin E."/>
            <person name="Kohn T."/>
            <person name="Peeters S.H."/>
            <person name="Heuer A."/>
            <person name="Rast P."/>
            <person name="Oberbeckmann S."/>
            <person name="Bunk B."/>
            <person name="Jeske O."/>
            <person name="Meyerdierks A."/>
            <person name="Storesund J.E."/>
            <person name="Kallscheuer N."/>
            <person name="Luecker S."/>
            <person name="Lage O.M."/>
            <person name="Pohl T."/>
            <person name="Merkel B.J."/>
            <person name="Hornburger P."/>
            <person name="Mueller R.-W."/>
            <person name="Bruemmer F."/>
            <person name="Labrenz M."/>
            <person name="Spormann A.M."/>
            <person name="Op den Camp H."/>
            <person name="Overmann J."/>
            <person name="Amann R."/>
            <person name="Jetten M.S.M."/>
            <person name="Mascher T."/>
            <person name="Medema M.H."/>
            <person name="Devos D.P."/>
            <person name="Kaster A.-K."/>
            <person name="Ovreas L."/>
            <person name="Rohde M."/>
            <person name="Galperin M.Y."/>
            <person name="Jogler C."/>
        </authorList>
    </citation>
    <scope>NUCLEOTIDE SEQUENCE [LARGE SCALE GENOMIC DNA]</scope>
    <source>
        <strain evidence="7 8">Pan189</strain>
    </source>
</reference>
<feature type="transmembrane region" description="Helical" evidence="6">
    <location>
        <begin position="145"/>
        <end position="162"/>
    </location>
</feature>
<feature type="binding site" evidence="5">
    <location>
        <position position="198"/>
    </location>
    <ligand>
        <name>Zn(2+)</name>
        <dbReference type="ChEBI" id="CHEBI:29105"/>
    </ligand>
</feature>
<feature type="transmembrane region" description="Helical" evidence="6">
    <location>
        <begin position="113"/>
        <end position="133"/>
    </location>
</feature>
<evidence type="ECO:0000256" key="2">
    <source>
        <dbReference type="ARBA" id="ARBA00022692"/>
    </source>
</evidence>
<dbReference type="GO" id="GO:0046872">
    <property type="term" value="F:metal ion binding"/>
    <property type="evidence" value="ECO:0007669"/>
    <property type="project" value="UniProtKB-KW"/>
</dbReference>
<keyword evidence="3 6" id="KW-1133">Transmembrane helix</keyword>
<dbReference type="PANTHER" id="PTHR20855">
    <property type="entry name" value="ADIPOR/PROGESTIN RECEPTOR-RELATED"/>
    <property type="match status" value="1"/>
</dbReference>
<dbReference type="KEGG" id="svp:Pan189_13090"/>
<keyword evidence="8" id="KW-1185">Reference proteome</keyword>